<evidence type="ECO:0000313" key="1">
    <source>
        <dbReference type="EMBL" id="CAI9720527.1"/>
    </source>
</evidence>
<accession>A0AA36ATE8</accession>
<keyword evidence="2" id="KW-1185">Reference proteome</keyword>
<proteinExistence type="predicted"/>
<organism evidence="1 2">
    <name type="scientific">Octopus vulgaris</name>
    <name type="common">Common octopus</name>
    <dbReference type="NCBI Taxonomy" id="6645"/>
    <lineage>
        <taxon>Eukaryota</taxon>
        <taxon>Metazoa</taxon>
        <taxon>Spiralia</taxon>
        <taxon>Lophotrochozoa</taxon>
        <taxon>Mollusca</taxon>
        <taxon>Cephalopoda</taxon>
        <taxon>Coleoidea</taxon>
        <taxon>Octopodiformes</taxon>
        <taxon>Octopoda</taxon>
        <taxon>Incirrata</taxon>
        <taxon>Octopodidae</taxon>
        <taxon>Octopus</taxon>
    </lineage>
</organism>
<evidence type="ECO:0000313" key="2">
    <source>
        <dbReference type="Proteomes" id="UP001162480"/>
    </source>
</evidence>
<gene>
    <name evidence="1" type="ORF">OCTVUL_1B006387</name>
</gene>
<name>A0AA36ATE8_OCTVU</name>
<reference evidence="1" key="1">
    <citation type="submission" date="2023-08" db="EMBL/GenBank/DDBJ databases">
        <authorList>
            <person name="Alioto T."/>
            <person name="Alioto T."/>
            <person name="Gomez Garrido J."/>
        </authorList>
    </citation>
    <scope>NUCLEOTIDE SEQUENCE</scope>
</reference>
<sequence>MKLMKIVKEALEWIVTPETNKSSSLVLIELTKENSGSVYRYEIRMQQKYFLILKNTFHTIDHNILLDKFKRNSSYVDTGQMDRQLIPNSRNQSQFKKNQSVTLIRDPTERMTSENQNLSFGMKYQR</sequence>
<protein>
    <submittedName>
        <fullName evidence="1">Uncharacterized protein</fullName>
    </submittedName>
</protein>
<dbReference type="EMBL" id="OX597816">
    <property type="protein sequence ID" value="CAI9720527.1"/>
    <property type="molecule type" value="Genomic_DNA"/>
</dbReference>
<dbReference type="AlphaFoldDB" id="A0AA36ATE8"/>
<dbReference type="Proteomes" id="UP001162480">
    <property type="component" value="Chromosome 3"/>
</dbReference>